<proteinExistence type="predicted"/>
<dbReference type="EMBL" id="JAQIZZ010000003">
    <property type="protein sequence ID" value="KAJ5545614.1"/>
    <property type="molecule type" value="Genomic_DNA"/>
</dbReference>
<dbReference type="PANTHER" id="PTHR36156">
    <property type="entry name" value="SLR2101 PROTEIN"/>
    <property type="match status" value="1"/>
</dbReference>
<dbReference type="InterPro" id="IPR014710">
    <property type="entry name" value="RmlC-like_jellyroll"/>
</dbReference>
<protein>
    <submittedName>
        <fullName evidence="1">Uncharacterized protein</fullName>
    </submittedName>
</protein>
<dbReference type="PANTHER" id="PTHR36156:SF2">
    <property type="entry name" value="CUPIN TYPE-2 DOMAIN-CONTAINING PROTEIN"/>
    <property type="match status" value="1"/>
</dbReference>
<dbReference type="InterPro" id="IPR047142">
    <property type="entry name" value="OryJ/VirC-like"/>
</dbReference>
<reference evidence="1 2" key="1">
    <citation type="journal article" date="2023" name="IMA Fungus">
        <title>Comparative genomic study of the Penicillium genus elucidates a diverse pangenome and 15 lateral gene transfer events.</title>
        <authorList>
            <person name="Petersen C."/>
            <person name="Sorensen T."/>
            <person name="Nielsen M.R."/>
            <person name="Sondergaard T.E."/>
            <person name="Sorensen J.L."/>
            <person name="Fitzpatrick D.A."/>
            <person name="Frisvad J.C."/>
            <person name="Nielsen K.L."/>
        </authorList>
    </citation>
    <scope>NUCLEOTIDE SEQUENCE [LARGE SCALE GENOMIC DNA]</scope>
    <source>
        <strain evidence="1 2">IBT 35679</strain>
    </source>
</reference>
<dbReference type="SUPFAM" id="SSF51182">
    <property type="entry name" value="RmlC-like cupins"/>
    <property type="match status" value="1"/>
</dbReference>
<dbReference type="Proteomes" id="UP001220324">
    <property type="component" value="Unassembled WGS sequence"/>
</dbReference>
<dbReference type="CDD" id="cd02231">
    <property type="entry name" value="cupin_BLL6423-like"/>
    <property type="match status" value="1"/>
</dbReference>
<name>A0AAD6CYE4_9EURO</name>
<dbReference type="Gene3D" id="2.60.120.10">
    <property type="entry name" value="Jelly Rolls"/>
    <property type="match status" value="1"/>
</dbReference>
<gene>
    <name evidence="1" type="ORF">N7494_003199</name>
</gene>
<comment type="caution">
    <text evidence="1">The sequence shown here is derived from an EMBL/GenBank/DDBJ whole genome shotgun (WGS) entry which is preliminary data.</text>
</comment>
<evidence type="ECO:0000313" key="1">
    <source>
        <dbReference type="EMBL" id="KAJ5545614.1"/>
    </source>
</evidence>
<keyword evidence="2" id="KW-1185">Reference proteome</keyword>
<dbReference type="InterPro" id="IPR011051">
    <property type="entry name" value="RmlC_Cupin_sf"/>
</dbReference>
<dbReference type="AlphaFoldDB" id="A0AAD6CYE4"/>
<accession>A0AAD6CYE4</accession>
<evidence type="ECO:0000313" key="2">
    <source>
        <dbReference type="Proteomes" id="UP001220324"/>
    </source>
</evidence>
<organism evidence="1 2">
    <name type="scientific">Penicillium frequentans</name>
    <dbReference type="NCBI Taxonomy" id="3151616"/>
    <lineage>
        <taxon>Eukaryota</taxon>
        <taxon>Fungi</taxon>
        <taxon>Dikarya</taxon>
        <taxon>Ascomycota</taxon>
        <taxon>Pezizomycotina</taxon>
        <taxon>Eurotiomycetes</taxon>
        <taxon>Eurotiomycetidae</taxon>
        <taxon>Eurotiales</taxon>
        <taxon>Aspergillaceae</taxon>
        <taxon>Penicillium</taxon>
    </lineage>
</organism>
<sequence>MSAAQDYMDCVERHKATALRPVTRHITGHNAEGKAILHSSIEVPRSYHSHVASGQSYPMSFSVAYTTSQFPPDLNNDADLEAHNKLIASGNLGLVNPGGSVFRIVDFAPNSPGAVHRTQSLDYGIVLEGQIEMLLEEGEPVLLQRGDHAIQRATMHGWRNPSTTEWTRMAFVLQDCKPLTVGETRLKEDLGSIAGAVHSSGNDQ</sequence>